<gene>
    <name evidence="1" type="ORF">UJA718_LOCUS43581</name>
</gene>
<name>A0A821SEB2_9BILA</name>
<proteinExistence type="predicted"/>
<dbReference type="Proteomes" id="UP000663873">
    <property type="component" value="Unassembled WGS sequence"/>
</dbReference>
<evidence type="ECO:0000313" key="2">
    <source>
        <dbReference type="Proteomes" id="UP000663873"/>
    </source>
</evidence>
<sequence>NQEIVAVSHVNFTAVALKFLAAMQPDKACLHHQALELYHIDNIPINCSQSSDCYCSVFYNYSRLISDILFNNDYYRFMEER</sequence>
<feature type="non-terminal residue" evidence="1">
    <location>
        <position position="1"/>
    </location>
</feature>
<protein>
    <submittedName>
        <fullName evidence="1">Uncharacterized protein</fullName>
    </submittedName>
</protein>
<dbReference type="EMBL" id="CAJOBP010061764">
    <property type="protein sequence ID" value="CAF4853727.1"/>
    <property type="molecule type" value="Genomic_DNA"/>
</dbReference>
<reference evidence="1" key="1">
    <citation type="submission" date="2021-02" db="EMBL/GenBank/DDBJ databases">
        <authorList>
            <person name="Nowell W R."/>
        </authorList>
    </citation>
    <scope>NUCLEOTIDE SEQUENCE</scope>
</reference>
<evidence type="ECO:0000313" key="1">
    <source>
        <dbReference type="EMBL" id="CAF4853727.1"/>
    </source>
</evidence>
<feature type="non-terminal residue" evidence="1">
    <location>
        <position position="81"/>
    </location>
</feature>
<keyword evidence="2" id="KW-1185">Reference proteome</keyword>
<dbReference type="AlphaFoldDB" id="A0A821SEB2"/>
<accession>A0A821SEB2</accession>
<comment type="caution">
    <text evidence="1">The sequence shown here is derived from an EMBL/GenBank/DDBJ whole genome shotgun (WGS) entry which is preliminary data.</text>
</comment>
<organism evidence="1 2">
    <name type="scientific">Rotaria socialis</name>
    <dbReference type="NCBI Taxonomy" id="392032"/>
    <lineage>
        <taxon>Eukaryota</taxon>
        <taxon>Metazoa</taxon>
        <taxon>Spiralia</taxon>
        <taxon>Gnathifera</taxon>
        <taxon>Rotifera</taxon>
        <taxon>Eurotatoria</taxon>
        <taxon>Bdelloidea</taxon>
        <taxon>Philodinida</taxon>
        <taxon>Philodinidae</taxon>
        <taxon>Rotaria</taxon>
    </lineage>
</organism>